<keyword evidence="1" id="KW-0812">Transmembrane</keyword>
<feature type="transmembrane region" description="Helical" evidence="1">
    <location>
        <begin position="20"/>
        <end position="38"/>
    </location>
</feature>
<dbReference type="EMBL" id="BSST01000001">
    <property type="protein sequence ID" value="GLX76896.1"/>
    <property type="molecule type" value="Genomic_DNA"/>
</dbReference>
<gene>
    <name evidence="2" type="ORF">tinsulaeT_02360</name>
</gene>
<sequence length="120" mass="14187">MRLWLTPEIFNALAITLAEYRWKLLLWSLGAFLLYAVLEYQVVKTTPTLLIWLIVLILFSALQALVLAAFIFFFQDLPSSKVQDKQWFKFYRVIEWCETLLFGFILPLPTLLFIYAFITI</sequence>
<evidence type="ECO:0000256" key="1">
    <source>
        <dbReference type="SAM" id="Phobius"/>
    </source>
</evidence>
<keyword evidence="3" id="KW-1185">Reference proteome</keyword>
<evidence type="ECO:0000313" key="3">
    <source>
        <dbReference type="Proteomes" id="UP001157186"/>
    </source>
</evidence>
<feature type="transmembrane region" description="Helical" evidence="1">
    <location>
        <begin position="50"/>
        <end position="73"/>
    </location>
</feature>
<accession>A0ABQ6GRW3</accession>
<name>A0ABQ6GRW3_9GAMM</name>
<evidence type="ECO:0000313" key="2">
    <source>
        <dbReference type="EMBL" id="GLX76896.1"/>
    </source>
</evidence>
<organism evidence="2 3">
    <name type="scientific">Thalassotalea insulae</name>
    <dbReference type="NCBI Taxonomy" id="2056778"/>
    <lineage>
        <taxon>Bacteria</taxon>
        <taxon>Pseudomonadati</taxon>
        <taxon>Pseudomonadota</taxon>
        <taxon>Gammaproteobacteria</taxon>
        <taxon>Alteromonadales</taxon>
        <taxon>Colwelliaceae</taxon>
        <taxon>Thalassotalea</taxon>
    </lineage>
</organism>
<keyword evidence="1" id="KW-1133">Transmembrane helix</keyword>
<feature type="transmembrane region" description="Helical" evidence="1">
    <location>
        <begin position="93"/>
        <end position="118"/>
    </location>
</feature>
<reference evidence="2 3" key="1">
    <citation type="submission" date="2023-03" db="EMBL/GenBank/DDBJ databases">
        <title>Draft genome sequence of Thalassotalea insulae KCTC 62186T.</title>
        <authorList>
            <person name="Sawabe T."/>
        </authorList>
    </citation>
    <scope>NUCLEOTIDE SEQUENCE [LARGE SCALE GENOMIC DNA]</scope>
    <source>
        <strain evidence="2 3">KCTC 62186</strain>
    </source>
</reference>
<keyword evidence="1" id="KW-0472">Membrane</keyword>
<proteinExistence type="predicted"/>
<dbReference type="Proteomes" id="UP001157186">
    <property type="component" value="Unassembled WGS sequence"/>
</dbReference>
<dbReference type="RefSeq" id="WP_284242686.1">
    <property type="nucleotide sequence ID" value="NZ_BSST01000001.1"/>
</dbReference>
<protein>
    <submittedName>
        <fullName evidence="2">Uncharacterized protein</fullName>
    </submittedName>
</protein>
<comment type="caution">
    <text evidence="2">The sequence shown here is derived from an EMBL/GenBank/DDBJ whole genome shotgun (WGS) entry which is preliminary data.</text>
</comment>